<dbReference type="SMART" id="SM00179">
    <property type="entry name" value="EGF_CA"/>
    <property type="match status" value="1"/>
</dbReference>
<feature type="disulfide bond" evidence="17">
    <location>
        <begin position="183"/>
        <end position="205"/>
    </location>
</feature>
<comment type="caution">
    <text evidence="23">The sequence shown here is derived from an EMBL/GenBank/DDBJ whole genome shotgun (WGS) entry which is preliminary data.</text>
</comment>
<keyword evidence="8 15" id="KW-0862">Zinc</keyword>
<dbReference type="GO" id="GO:0005615">
    <property type="term" value="C:extracellular space"/>
    <property type="evidence" value="ECO:0007669"/>
    <property type="project" value="TreeGrafter"/>
</dbReference>
<dbReference type="Pfam" id="PF00431">
    <property type="entry name" value="CUB"/>
    <property type="match status" value="2"/>
</dbReference>
<feature type="domain" description="CUB" evidence="20">
    <location>
        <begin position="435"/>
        <end position="547"/>
    </location>
</feature>
<keyword evidence="9" id="KW-0106">Calcium</keyword>
<dbReference type="InterPro" id="IPR000152">
    <property type="entry name" value="EGF-type_Asp/Asn_hydroxyl_site"/>
</dbReference>
<feature type="non-terminal residue" evidence="23">
    <location>
        <position position="623"/>
    </location>
</feature>
<comment type="caution">
    <text evidence="16">Lacks conserved residue(s) required for the propagation of feature annotation.</text>
</comment>
<keyword evidence="10 17" id="KW-0482">Metalloprotease</keyword>
<evidence type="ECO:0000256" key="16">
    <source>
        <dbReference type="PROSITE-ProRule" id="PRU00076"/>
    </source>
</evidence>
<evidence type="ECO:0000256" key="14">
    <source>
        <dbReference type="PIRSR" id="PIRSR001199-1"/>
    </source>
</evidence>
<dbReference type="SUPFAM" id="SSF57196">
    <property type="entry name" value="EGF/Laminin"/>
    <property type="match status" value="1"/>
</dbReference>
<organism evidence="23">
    <name type="scientific">Pongo abelii</name>
    <name type="common">Sumatran orangutan</name>
    <name type="synonym">Pongo pygmaeus abelii</name>
    <dbReference type="NCBI Taxonomy" id="9601"/>
    <lineage>
        <taxon>Eukaryota</taxon>
        <taxon>Metazoa</taxon>
        <taxon>Chordata</taxon>
        <taxon>Craniata</taxon>
        <taxon>Vertebrata</taxon>
        <taxon>Euteleostomi</taxon>
        <taxon>Mammalia</taxon>
        <taxon>Eutheria</taxon>
        <taxon>Euarchontoglires</taxon>
        <taxon>Primates</taxon>
        <taxon>Haplorrhini</taxon>
        <taxon>Catarrhini</taxon>
        <taxon>Hominidae</taxon>
        <taxon>Pongo</taxon>
    </lineage>
</organism>
<proteinExistence type="predicted"/>
<dbReference type="SUPFAM" id="SSF49854">
    <property type="entry name" value="Spermadhesin, CUB domain"/>
    <property type="match status" value="2"/>
</dbReference>
<dbReference type="FunFam" id="2.10.25.10:FF:000022">
    <property type="entry name" value="Metalloendopeptidase"/>
    <property type="match status" value="1"/>
</dbReference>
<dbReference type="PROSITE" id="PS01180">
    <property type="entry name" value="CUB"/>
    <property type="match status" value="2"/>
</dbReference>
<dbReference type="FunFam" id="2.60.120.290:FF:000009">
    <property type="entry name" value="Metalloendopeptidase"/>
    <property type="match status" value="1"/>
</dbReference>
<dbReference type="GO" id="GO:0005509">
    <property type="term" value="F:calcium ion binding"/>
    <property type="evidence" value="ECO:0007669"/>
    <property type="project" value="InterPro"/>
</dbReference>
<dbReference type="FunFam" id="3.40.390.10:FF:000004">
    <property type="entry name" value="Metalloendopeptidase"/>
    <property type="match status" value="1"/>
</dbReference>
<dbReference type="InterPro" id="IPR000859">
    <property type="entry name" value="CUB_dom"/>
</dbReference>
<dbReference type="InterPro" id="IPR035914">
    <property type="entry name" value="Sperma_CUB_dom_sf"/>
</dbReference>
<dbReference type="GO" id="GO:0004222">
    <property type="term" value="F:metalloendopeptidase activity"/>
    <property type="evidence" value="ECO:0007669"/>
    <property type="project" value="UniProtKB-UniRule"/>
</dbReference>
<dbReference type="InterPro" id="IPR018097">
    <property type="entry name" value="EGF_Ca-bd_CS"/>
</dbReference>
<sequence>MPGVARLLLLLGLLLLPRPGRPLDLADYTYDLAEEDDSEPLNYKDPCKAAAFLGDIALDEEDLRAFQVQQAADLRQHTARKSSIKAAVPGNTSTPSCQSTNGQPQRGACGRWRGRSRSRRAATSRPERVWPDGVIPFVIGGNFTGSQRAVFRQAMRHWEKHTCVTFLERTDEDSYIVFTYRPCGCCSYVGRRGGGPQAISIGKNCDKFGIVVHELGHVVGFWHEHTRPDRDRHVSIVRENIQPGQEYNFLKMEPQEVESLGETYDFDSIMHYARNTFSRGIFLDTIVPKYEVNGVKPPIGQRTRLSKGDIAQARKLYKCPACGETLQDSTGNFSSPEYPNGYSAHMHCVWRISVTPGEKIILNFTSLDLYRSRLCWYDYVEVRDGFWRKAPLRGRFCGSKLPEPIVSTDSRLWVEFRSSSNWVGKGFFAVYEAICGGDVKKDYGHIQSPNYPDDYRPSKVCIWRIQVSEGFHVGLTFQSFEIERHDSCAYDYLEVRDGHSESSTLIGRYCGYEKPDDIKSTSSRLWLKFVSDGSINKAGFAVNFFKEVDECSRPNRGGCEQRCLNTLGSYKCSCDPGYELAPDKRRCEGCYDLQVGKPLLWDRHCFRLSTHDPEMLGTALQSE</sequence>
<keyword evidence="12 17" id="KW-1015">Disulfide bond</keyword>
<dbReference type="SMART" id="SM00042">
    <property type="entry name" value="CUB"/>
    <property type="match status" value="2"/>
</dbReference>
<keyword evidence="7 17" id="KW-0378">Hydrolase</keyword>
<dbReference type="PROSITE" id="PS01186">
    <property type="entry name" value="EGF_2"/>
    <property type="match status" value="1"/>
</dbReference>
<evidence type="ECO:0000256" key="1">
    <source>
        <dbReference type="ARBA" id="ARBA00022473"/>
    </source>
</evidence>
<dbReference type="PRINTS" id="PR00480">
    <property type="entry name" value="ASTACIN"/>
</dbReference>
<dbReference type="CDD" id="cd00041">
    <property type="entry name" value="CUB"/>
    <property type="match status" value="2"/>
</dbReference>
<dbReference type="InterPro" id="IPR015446">
    <property type="entry name" value="BMP_1/tolloid-like"/>
</dbReference>
<dbReference type="SMART" id="SM00181">
    <property type="entry name" value="EGF"/>
    <property type="match status" value="1"/>
</dbReference>
<dbReference type="SMART" id="SM00235">
    <property type="entry name" value="ZnMc"/>
    <property type="match status" value="1"/>
</dbReference>
<evidence type="ECO:0000256" key="13">
    <source>
        <dbReference type="ARBA" id="ARBA00023180"/>
    </source>
</evidence>
<dbReference type="GO" id="GO:0030199">
    <property type="term" value="P:collagen fibril organization"/>
    <property type="evidence" value="ECO:0007669"/>
    <property type="project" value="UniProtKB-ARBA"/>
</dbReference>
<dbReference type="Gene3D" id="2.10.25.10">
    <property type="entry name" value="Laminin"/>
    <property type="match status" value="1"/>
</dbReference>
<dbReference type="PROSITE" id="PS51864">
    <property type="entry name" value="ASTACIN"/>
    <property type="match status" value="1"/>
</dbReference>
<dbReference type="Gene3D" id="2.60.120.290">
    <property type="entry name" value="Spermadhesin, CUB domain"/>
    <property type="match status" value="2"/>
</dbReference>
<evidence type="ECO:0000256" key="5">
    <source>
        <dbReference type="ARBA" id="ARBA00022729"/>
    </source>
</evidence>
<keyword evidence="3 17" id="KW-0645">Protease</keyword>
<evidence type="ECO:0000256" key="11">
    <source>
        <dbReference type="ARBA" id="ARBA00023145"/>
    </source>
</evidence>
<dbReference type="SUPFAM" id="SSF55486">
    <property type="entry name" value="Metalloproteases ('zincins'), catalytic domain"/>
    <property type="match status" value="1"/>
</dbReference>
<evidence type="ECO:0000256" key="15">
    <source>
        <dbReference type="PIRSR" id="PIRSR001199-2"/>
    </source>
</evidence>
<feature type="chain" id="PRO_5014207792" description="Metalloendopeptidase" evidence="18">
    <location>
        <begin position="23"/>
        <end position="623"/>
    </location>
</feature>
<dbReference type="PANTHER" id="PTHR10127">
    <property type="entry name" value="DISCOIDIN, CUB, EGF, LAMININ , AND ZINC METALLOPROTEASE DOMAIN CONTAINING"/>
    <property type="match status" value="1"/>
</dbReference>
<keyword evidence="13" id="KW-0325">Glycoprotein</keyword>
<dbReference type="CDD" id="cd00054">
    <property type="entry name" value="EGF_CA"/>
    <property type="match status" value="1"/>
</dbReference>
<accession>A0A2J8X4J0</accession>
<evidence type="ECO:0000256" key="19">
    <source>
        <dbReference type="SAM" id="MobiDB-lite"/>
    </source>
</evidence>
<dbReference type="PROSITE" id="PS00010">
    <property type="entry name" value="ASX_HYDROXYL"/>
    <property type="match status" value="1"/>
</dbReference>
<dbReference type="PANTHER" id="PTHR10127:SF863">
    <property type="entry name" value="BONE MORPHOGENETIC PROTEIN 1"/>
    <property type="match status" value="1"/>
</dbReference>
<feature type="active site" evidence="14 17">
    <location>
        <position position="214"/>
    </location>
</feature>
<evidence type="ECO:0000256" key="17">
    <source>
        <dbReference type="PROSITE-ProRule" id="PRU01211"/>
    </source>
</evidence>
<keyword evidence="11" id="KW-0865">Zymogen</keyword>
<feature type="domain" description="EGF-like" evidence="21">
    <location>
        <begin position="547"/>
        <end position="588"/>
    </location>
</feature>
<evidence type="ECO:0000259" key="22">
    <source>
        <dbReference type="PROSITE" id="PS51864"/>
    </source>
</evidence>
<evidence type="ECO:0000259" key="21">
    <source>
        <dbReference type="PROSITE" id="PS50026"/>
    </source>
</evidence>
<dbReference type="InterPro" id="IPR006026">
    <property type="entry name" value="Peptidase_Metallo"/>
</dbReference>
<feature type="compositionally biased region" description="Polar residues" evidence="19">
    <location>
        <begin position="90"/>
        <end position="104"/>
    </location>
</feature>
<dbReference type="InterPro" id="IPR024079">
    <property type="entry name" value="MetalloPept_cat_dom_sf"/>
</dbReference>
<evidence type="ECO:0000256" key="10">
    <source>
        <dbReference type="ARBA" id="ARBA00023049"/>
    </source>
</evidence>
<keyword evidence="2 16" id="KW-0245">EGF-like domain</keyword>
<dbReference type="GO" id="GO:0008270">
    <property type="term" value="F:zinc ion binding"/>
    <property type="evidence" value="ECO:0007669"/>
    <property type="project" value="UniProtKB-UniRule"/>
</dbReference>
<dbReference type="Pfam" id="PF14670">
    <property type="entry name" value="FXa_inhibition"/>
    <property type="match status" value="1"/>
</dbReference>
<evidence type="ECO:0000313" key="23">
    <source>
        <dbReference type="EMBL" id="PNJ76947.1"/>
    </source>
</evidence>
<keyword evidence="4 15" id="KW-0479">Metal-binding</keyword>
<gene>
    <name evidence="23" type="ORF">CR201_G0005114</name>
</gene>
<dbReference type="PROSITE" id="PS50026">
    <property type="entry name" value="EGF_3"/>
    <property type="match status" value="1"/>
</dbReference>
<dbReference type="GO" id="GO:0016485">
    <property type="term" value="P:protein processing"/>
    <property type="evidence" value="ECO:0007669"/>
    <property type="project" value="TreeGrafter"/>
</dbReference>
<dbReference type="PROSITE" id="PS01187">
    <property type="entry name" value="EGF_CA"/>
    <property type="match status" value="1"/>
</dbReference>
<keyword evidence="5 18" id="KW-0732">Signal</keyword>
<evidence type="ECO:0000256" key="6">
    <source>
        <dbReference type="ARBA" id="ARBA00022737"/>
    </source>
</evidence>
<dbReference type="InterPro" id="IPR034036">
    <property type="entry name" value="ZnMP_TLD/BMP1"/>
</dbReference>
<dbReference type="CDD" id="cd04281">
    <property type="entry name" value="ZnMc_BMP1_TLD"/>
    <property type="match status" value="1"/>
</dbReference>
<feature type="binding site" evidence="15 17">
    <location>
        <position position="223"/>
    </location>
    <ligand>
        <name>Zn(2+)</name>
        <dbReference type="ChEBI" id="CHEBI:29105"/>
        <note>catalytic</note>
    </ligand>
</feature>
<feature type="binding site" evidence="15 17">
    <location>
        <position position="213"/>
    </location>
    <ligand>
        <name>Zn(2+)</name>
        <dbReference type="ChEBI" id="CHEBI:29105"/>
        <note>catalytic</note>
    </ligand>
</feature>
<feature type="compositionally biased region" description="Basic residues" evidence="19">
    <location>
        <begin position="112"/>
        <end position="122"/>
    </location>
</feature>
<evidence type="ECO:0000259" key="20">
    <source>
        <dbReference type="PROSITE" id="PS01180"/>
    </source>
</evidence>
<dbReference type="FunFam" id="2.60.120.290:FF:000004">
    <property type="entry name" value="Metalloendopeptidase"/>
    <property type="match status" value="1"/>
</dbReference>
<evidence type="ECO:0000256" key="12">
    <source>
        <dbReference type="ARBA" id="ARBA00023157"/>
    </source>
</evidence>
<dbReference type="InterPro" id="IPR000742">
    <property type="entry name" value="EGF"/>
</dbReference>
<feature type="binding site" evidence="15 17">
    <location>
        <position position="217"/>
    </location>
    <ligand>
        <name>Zn(2+)</name>
        <dbReference type="ChEBI" id="CHEBI:29105"/>
        <note>catalytic</note>
    </ligand>
</feature>
<keyword evidence="1" id="KW-0217">Developmental protein</keyword>
<dbReference type="GO" id="GO:0009953">
    <property type="term" value="P:dorsal/ventral pattern formation"/>
    <property type="evidence" value="ECO:0007669"/>
    <property type="project" value="TreeGrafter"/>
</dbReference>
<evidence type="ECO:0000256" key="3">
    <source>
        <dbReference type="ARBA" id="ARBA00022670"/>
    </source>
</evidence>
<evidence type="ECO:0000256" key="18">
    <source>
        <dbReference type="RuleBase" id="RU361183"/>
    </source>
</evidence>
<evidence type="ECO:0000256" key="8">
    <source>
        <dbReference type="ARBA" id="ARBA00022833"/>
    </source>
</evidence>
<dbReference type="EMBL" id="NDHI03003372">
    <property type="protein sequence ID" value="PNJ76947.1"/>
    <property type="molecule type" value="Genomic_DNA"/>
</dbReference>
<name>A0A2J8X4J0_PONAB</name>
<dbReference type="InterPro" id="IPR001506">
    <property type="entry name" value="Peptidase_M12A"/>
</dbReference>
<comment type="cofactor">
    <cofactor evidence="17 18">
        <name>Zn(2+)</name>
        <dbReference type="ChEBI" id="CHEBI:29105"/>
    </cofactor>
    <text evidence="17 18">Binds 1 zinc ion per subunit.</text>
</comment>
<feature type="region of interest" description="Disordered" evidence="19">
    <location>
        <begin position="79"/>
        <end position="125"/>
    </location>
</feature>
<dbReference type="GO" id="GO:0004252">
    <property type="term" value="F:serine-type endopeptidase activity"/>
    <property type="evidence" value="ECO:0007669"/>
    <property type="project" value="UniProtKB-ARBA"/>
</dbReference>
<dbReference type="AlphaFoldDB" id="A0A2J8X4J0"/>
<evidence type="ECO:0000256" key="7">
    <source>
        <dbReference type="ARBA" id="ARBA00022801"/>
    </source>
</evidence>
<keyword evidence="6" id="KW-0677">Repeat</keyword>
<evidence type="ECO:0000256" key="9">
    <source>
        <dbReference type="ARBA" id="ARBA00022837"/>
    </source>
</evidence>
<evidence type="ECO:0000256" key="4">
    <source>
        <dbReference type="ARBA" id="ARBA00022723"/>
    </source>
</evidence>
<feature type="disulfide bond" evidence="17">
    <location>
        <begin position="185"/>
        <end position="186"/>
    </location>
</feature>
<protein>
    <recommendedName>
        <fullName evidence="18">Metalloendopeptidase</fullName>
        <ecNumber evidence="18">3.4.24.-</ecNumber>
    </recommendedName>
</protein>
<feature type="domain" description="CUB" evidence="20">
    <location>
        <begin position="322"/>
        <end position="434"/>
    </location>
</feature>
<dbReference type="Gene3D" id="3.40.390.10">
    <property type="entry name" value="Collagenase (Catalytic Domain)"/>
    <property type="match status" value="1"/>
</dbReference>
<feature type="signal peptide" evidence="18">
    <location>
        <begin position="1"/>
        <end position="22"/>
    </location>
</feature>
<evidence type="ECO:0000256" key="2">
    <source>
        <dbReference type="ARBA" id="ARBA00022536"/>
    </source>
</evidence>
<dbReference type="EC" id="3.4.24.-" evidence="18"/>
<dbReference type="Pfam" id="PF01400">
    <property type="entry name" value="Astacin"/>
    <property type="match status" value="1"/>
</dbReference>
<reference evidence="23" key="1">
    <citation type="submission" date="2017-12" db="EMBL/GenBank/DDBJ databases">
        <title>High-resolution comparative analysis of great ape genomes.</title>
        <authorList>
            <person name="Pollen A."/>
            <person name="Hastie A."/>
            <person name="Hormozdiari F."/>
            <person name="Dougherty M."/>
            <person name="Liu R."/>
            <person name="Chaisson M."/>
            <person name="Hoppe E."/>
            <person name="Hill C."/>
            <person name="Pang A."/>
            <person name="Hillier L."/>
            <person name="Baker C."/>
            <person name="Armstrong J."/>
            <person name="Shendure J."/>
            <person name="Paten B."/>
            <person name="Wilson R."/>
            <person name="Chao H."/>
            <person name="Schneider V."/>
            <person name="Ventura M."/>
            <person name="Kronenberg Z."/>
            <person name="Murali S."/>
            <person name="Gordon D."/>
            <person name="Cantsilieris S."/>
            <person name="Munson K."/>
            <person name="Nelson B."/>
            <person name="Raja A."/>
            <person name="Underwood J."/>
            <person name="Diekhans M."/>
            <person name="Fiddes I."/>
            <person name="Haussler D."/>
            <person name="Eichler E."/>
        </authorList>
    </citation>
    <scope>NUCLEOTIDE SEQUENCE [LARGE SCALE GENOMIC DNA]</scope>
    <source>
        <strain evidence="23">Susie</strain>
    </source>
</reference>
<dbReference type="InterPro" id="IPR001881">
    <property type="entry name" value="EGF-like_Ca-bd_dom"/>
</dbReference>
<feature type="domain" description="Peptidase M12A" evidence="22">
    <location>
        <begin position="121"/>
        <end position="320"/>
    </location>
</feature>
<dbReference type="PIRSF" id="PIRSF001199">
    <property type="entry name" value="BMP_1/tolloid-like"/>
    <property type="match status" value="1"/>
</dbReference>